<dbReference type="Gene3D" id="3.40.30.10">
    <property type="entry name" value="Glutaredoxin"/>
    <property type="match status" value="1"/>
</dbReference>
<comment type="caution">
    <text evidence="4">The sequence shown here is derived from an EMBL/GenBank/DDBJ whole genome shotgun (WGS) entry which is preliminary data.</text>
</comment>
<dbReference type="CDD" id="cd02966">
    <property type="entry name" value="TlpA_like_family"/>
    <property type="match status" value="1"/>
</dbReference>
<dbReference type="InterPro" id="IPR000866">
    <property type="entry name" value="AhpC/TSA"/>
</dbReference>
<dbReference type="EMBL" id="PKHU01000001">
    <property type="protein sequence ID" value="PKZ29865.1"/>
    <property type="molecule type" value="Genomic_DNA"/>
</dbReference>
<protein>
    <submittedName>
        <fullName evidence="4">TlpA family protein disulfide reductase</fullName>
    </submittedName>
</protein>
<keyword evidence="1" id="KW-0676">Redox-active center</keyword>
<gene>
    <name evidence="4" type="ORF">CYJ41_00025</name>
</gene>
<evidence type="ECO:0000256" key="1">
    <source>
        <dbReference type="ARBA" id="ARBA00023284"/>
    </source>
</evidence>
<dbReference type="InterPro" id="IPR017937">
    <property type="entry name" value="Thioredoxin_CS"/>
</dbReference>
<evidence type="ECO:0000313" key="5">
    <source>
        <dbReference type="Proteomes" id="UP000234639"/>
    </source>
</evidence>
<dbReference type="Pfam" id="PF00578">
    <property type="entry name" value="AhpC-TSA"/>
    <property type="match status" value="1"/>
</dbReference>
<evidence type="ECO:0000259" key="3">
    <source>
        <dbReference type="PROSITE" id="PS51352"/>
    </source>
</evidence>
<accession>A0A2I1NBY0</accession>
<dbReference type="GO" id="GO:0016491">
    <property type="term" value="F:oxidoreductase activity"/>
    <property type="evidence" value="ECO:0007669"/>
    <property type="project" value="InterPro"/>
</dbReference>
<feature type="signal peptide" evidence="2">
    <location>
        <begin position="1"/>
        <end position="21"/>
    </location>
</feature>
<reference evidence="4 5" key="1">
    <citation type="submission" date="2017-12" db="EMBL/GenBank/DDBJ databases">
        <title>Phylogenetic diversity of female urinary microbiome.</title>
        <authorList>
            <person name="Thomas-White K."/>
            <person name="Wolfe A.J."/>
        </authorList>
    </citation>
    <scope>NUCLEOTIDE SEQUENCE [LARGE SCALE GENOMIC DNA]</scope>
    <source>
        <strain evidence="4 5">UMB0112</strain>
    </source>
</reference>
<dbReference type="PROSITE" id="PS00194">
    <property type="entry name" value="THIOREDOXIN_1"/>
    <property type="match status" value="1"/>
</dbReference>
<evidence type="ECO:0000313" key="4">
    <source>
        <dbReference type="EMBL" id="PKZ29865.1"/>
    </source>
</evidence>
<dbReference type="PROSITE" id="PS51257">
    <property type="entry name" value="PROKAR_LIPOPROTEIN"/>
    <property type="match status" value="1"/>
</dbReference>
<dbReference type="AlphaFoldDB" id="A0A2I1NBY0"/>
<proteinExistence type="predicted"/>
<feature type="domain" description="Thioredoxin" evidence="3">
    <location>
        <begin position="28"/>
        <end position="165"/>
    </location>
</feature>
<dbReference type="GO" id="GO:0016209">
    <property type="term" value="F:antioxidant activity"/>
    <property type="evidence" value="ECO:0007669"/>
    <property type="project" value="InterPro"/>
</dbReference>
<name>A0A2I1NBY0_9BACT</name>
<organism evidence="4 5">
    <name type="scientific">Campylobacter ureolyticus</name>
    <dbReference type="NCBI Taxonomy" id="827"/>
    <lineage>
        <taxon>Bacteria</taxon>
        <taxon>Pseudomonadati</taxon>
        <taxon>Campylobacterota</taxon>
        <taxon>Epsilonproteobacteria</taxon>
        <taxon>Campylobacterales</taxon>
        <taxon>Campylobacteraceae</taxon>
        <taxon>Campylobacter</taxon>
    </lineage>
</organism>
<dbReference type="InterPro" id="IPR050553">
    <property type="entry name" value="Thioredoxin_ResA/DsbE_sf"/>
</dbReference>
<dbReference type="InterPro" id="IPR013766">
    <property type="entry name" value="Thioredoxin_domain"/>
</dbReference>
<dbReference type="SUPFAM" id="SSF52833">
    <property type="entry name" value="Thioredoxin-like"/>
    <property type="match status" value="1"/>
</dbReference>
<sequence length="165" mass="18936">MMKKLISIFLNLFFFSLILSGCQKDLSTDIGEIAPEISATTLNGKKMRIHQQNDVNKIIVFWQYGCLSCTQILPNLDEFLKQNPGIFKAYAINSVNDEKIIKNYFDEMNFSSIVVLKDDLKISFDRYGVKTLPSIFIIDKNGTIKDKIYGDIGWKNLKAKLSYFL</sequence>
<keyword evidence="2" id="KW-0732">Signal</keyword>
<dbReference type="PANTHER" id="PTHR42852:SF13">
    <property type="entry name" value="PROTEIN DIPZ"/>
    <property type="match status" value="1"/>
</dbReference>
<dbReference type="Proteomes" id="UP000234639">
    <property type="component" value="Unassembled WGS sequence"/>
</dbReference>
<feature type="chain" id="PRO_5014198989" evidence="2">
    <location>
        <begin position="22"/>
        <end position="165"/>
    </location>
</feature>
<dbReference type="PANTHER" id="PTHR42852">
    <property type="entry name" value="THIOL:DISULFIDE INTERCHANGE PROTEIN DSBE"/>
    <property type="match status" value="1"/>
</dbReference>
<evidence type="ECO:0000256" key="2">
    <source>
        <dbReference type="SAM" id="SignalP"/>
    </source>
</evidence>
<dbReference type="PROSITE" id="PS51352">
    <property type="entry name" value="THIOREDOXIN_2"/>
    <property type="match status" value="1"/>
</dbReference>
<dbReference type="InterPro" id="IPR036249">
    <property type="entry name" value="Thioredoxin-like_sf"/>
</dbReference>